<dbReference type="GO" id="GO:0097367">
    <property type="term" value="F:carbohydrate derivative binding"/>
    <property type="evidence" value="ECO:0007669"/>
    <property type="project" value="InterPro"/>
</dbReference>
<dbReference type="InterPro" id="IPR001347">
    <property type="entry name" value="SIS_dom"/>
</dbReference>
<reference evidence="2" key="1">
    <citation type="submission" date="2021-04" db="EMBL/GenBank/DDBJ databases">
        <title>Genomic insights into ecological role and evolution of a novel Thermoplasmata order Candidatus Sysuiplasmatales.</title>
        <authorList>
            <person name="Yuan Y."/>
        </authorList>
    </citation>
    <scope>NUCLEOTIDE SEQUENCE</scope>
    <source>
        <strain evidence="2">YP2-bin.285</strain>
    </source>
</reference>
<dbReference type="EMBL" id="JAGVSJ010000011">
    <property type="protein sequence ID" value="MBX8631971.1"/>
    <property type="molecule type" value="Genomic_DNA"/>
</dbReference>
<dbReference type="SUPFAM" id="SSF53697">
    <property type="entry name" value="SIS domain"/>
    <property type="match status" value="1"/>
</dbReference>
<dbReference type="PANTHER" id="PTHR30390">
    <property type="entry name" value="SEDOHEPTULOSE 7-PHOSPHATE ISOMERASE / DNAA INITIATOR-ASSOCIATING FACTOR FOR REPLICATION INITIATION"/>
    <property type="match status" value="1"/>
</dbReference>
<evidence type="ECO:0000313" key="3">
    <source>
        <dbReference type="Proteomes" id="UP000716004"/>
    </source>
</evidence>
<dbReference type="GO" id="GO:1901135">
    <property type="term" value="P:carbohydrate derivative metabolic process"/>
    <property type="evidence" value="ECO:0007669"/>
    <property type="project" value="InterPro"/>
</dbReference>
<dbReference type="PANTHER" id="PTHR30390:SF6">
    <property type="entry name" value="DNAA INITIATOR-ASSOCIATING PROTEIN DIAA"/>
    <property type="match status" value="1"/>
</dbReference>
<dbReference type="AlphaFoldDB" id="A0A8J7YQH9"/>
<dbReference type="PROSITE" id="PS51464">
    <property type="entry name" value="SIS"/>
    <property type="match status" value="1"/>
</dbReference>
<proteinExistence type="predicted"/>
<evidence type="ECO:0000259" key="1">
    <source>
        <dbReference type="PROSITE" id="PS51464"/>
    </source>
</evidence>
<dbReference type="Gene3D" id="3.40.50.10490">
    <property type="entry name" value="Glucose-6-phosphate isomerase like protein, domain 1"/>
    <property type="match status" value="1"/>
</dbReference>
<dbReference type="InterPro" id="IPR050099">
    <property type="entry name" value="SIS_GmhA/DiaA_subfam"/>
</dbReference>
<dbReference type="InterPro" id="IPR046348">
    <property type="entry name" value="SIS_dom_sf"/>
</dbReference>
<dbReference type="Pfam" id="PF13580">
    <property type="entry name" value="SIS_2"/>
    <property type="match status" value="1"/>
</dbReference>
<feature type="domain" description="SIS" evidence="1">
    <location>
        <begin position="37"/>
        <end position="190"/>
    </location>
</feature>
<protein>
    <submittedName>
        <fullName evidence="2">SIS domain-containing protein</fullName>
    </submittedName>
</protein>
<comment type="caution">
    <text evidence="2">The sequence shown here is derived from an EMBL/GenBank/DDBJ whole genome shotgun (WGS) entry which is preliminary data.</text>
</comment>
<dbReference type="CDD" id="cd05006">
    <property type="entry name" value="SIS_GmhA"/>
    <property type="match status" value="1"/>
</dbReference>
<dbReference type="Proteomes" id="UP000716004">
    <property type="component" value="Unassembled WGS sequence"/>
</dbReference>
<accession>A0A8J7YQH9</accession>
<name>A0A8J7YQH9_9ARCH</name>
<sequence>MEDVLERDIASEIEESLNVHRLLLSAGPEIARASRMLIDSYRNGGRMVIFGNGGSAADAQHIAGELVGRFKRERKAIDALALTTNTSILSAIANDYSYEQVFARQVEAACRGQDSVIGISTSGKSRNVIVALEAARKMGCKTIGLTGETGFPAGITDVDIRVPSRNTQRIQECHILIGHIISGIVEAALS</sequence>
<dbReference type="InterPro" id="IPR035461">
    <property type="entry name" value="GmhA/DiaA"/>
</dbReference>
<gene>
    <name evidence="2" type="ORF">J9259_05570</name>
</gene>
<evidence type="ECO:0000313" key="2">
    <source>
        <dbReference type="EMBL" id="MBX8631971.1"/>
    </source>
</evidence>
<organism evidence="2 3">
    <name type="scientific">Candidatus Sysuiplasma superficiale</name>
    <dbReference type="NCBI Taxonomy" id="2823368"/>
    <lineage>
        <taxon>Archaea</taxon>
        <taxon>Methanobacteriati</taxon>
        <taxon>Thermoplasmatota</taxon>
        <taxon>Thermoplasmata</taxon>
        <taxon>Candidatus Sysuiplasmatales</taxon>
        <taxon>Candidatus Sysuiplasmataceae</taxon>
        <taxon>Candidatus Sysuiplasma</taxon>
    </lineage>
</organism>